<organism evidence="1 2">
    <name type="scientific">Sistotremastrum niveocremeum HHB9708</name>
    <dbReference type="NCBI Taxonomy" id="1314777"/>
    <lineage>
        <taxon>Eukaryota</taxon>
        <taxon>Fungi</taxon>
        <taxon>Dikarya</taxon>
        <taxon>Basidiomycota</taxon>
        <taxon>Agaricomycotina</taxon>
        <taxon>Agaricomycetes</taxon>
        <taxon>Sistotremastrales</taxon>
        <taxon>Sistotremastraceae</taxon>
        <taxon>Sertulicium</taxon>
        <taxon>Sertulicium niveocremeum</taxon>
    </lineage>
</organism>
<evidence type="ECO:0000313" key="1">
    <source>
        <dbReference type="EMBL" id="KZS95076.1"/>
    </source>
</evidence>
<keyword evidence="2" id="KW-1185">Reference proteome</keyword>
<accession>A0A164WIK6</accession>
<evidence type="ECO:0000313" key="2">
    <source>
        <dbReference type="Proteomes" id="UP000076722"/>
    </source>
</evidence>
<dbReference type="Proteomes" id="UP000076722">
    <property type="component" value="Unassembled WGS sequence"/>
</dbReference>
<gene>
    <name evidence="1" type="ORF">SISNIDRAFT_356326</name>
</gene>
<reference evidence="1 2" key="1">
    <citation type="journal article" date="2016" name="Mol. Biol. Evol.">
        <title>Comparative Genomics of Early-Diverging Mushroom-Forming Fungi Provides Insights into the Origins of Lignocellulose Decay Capabilities.</title>
        <authorList>
            <person name="Nagy L.G."/>
            <person name="Riley R."/>
            <person name="Tritt A."/>
            <person name="Adam C."/>
            <person name="Daum C."/>
            <person name="Floudas D."/>
            <person name="Sun H."/>
            <person name="Yadav J.S."/>
            <person name="Pangilinan J."/>
            <person name="Larsson K.H."/>
            <person name="Matsuura K."/>
            <person name="Barry K."/>
            <person name="Labutti K."/>
            <person name="Kuo R."/>
            <person name="Ohm R.A."/>
            <person name="Bhattacharya S.S."/>
            <person name="Shirouzu T."/>
            <person name="Yoshinaga Y."/>
            <person name="Martin F.M."/>
            <person name="Grigoriev I.V."/>
            <person name="Hibbett D.S."/>
        </authorList>
    </citation>
    <scope>NUCLEOTIDE SEQUENCE [LARGE SCALE GENOMIC DNA]</scope>
    <source>
        <strain evidence="1 2">HHB9708</strain>
    </source>
</reference>
<proteinExistence type="predicted"/>
<dbReference type="EMBL" id="KV419402">
    <property type="protein sequence ID" value="KZS95076.1"/>
    <property type="molecule type" value="Genomic_DNA"/>
</dbReference>
<dbReference type="AlphaFoldDB" id="A0A164WIK6"/>
<name>A0A164WIK6_9AGAM</name>
<protein>
    <submittedName>
        <fullName evidence="1">Uncharacterized protein</fullName>
    </submittedName>
</protein>
<sequence>MEQTTLHSESWEGEQDSLYTVGTMLSKLQLLCLGQRQEQVRVVPIDVAANTARCQSEVIDHEKIMLRRDQGSYWRVHKRTGFFHVNCTPAKMPNTKYFQWILLILSTPLLARTLPAADANSVSGLHVLRQIHCDVRYELLIFPLDNEKMICRSL</sequence>